<reference evidence="2 3" key="1">
    <citation type="submission" date="2015-01" db="EMBL/GenBank/DDBJ databases">
        <authorList>
            <person name="Xiang T."/>
            <person name="Song Y."/>
            <person name="Huang L."/>
            <person name="Wang B."/>
            <person name="Wu P."/>
        </authorList>
    </citation>
    <scope>NUCLEOTIDE SEQUENCE [LARGE SCALE GENOMIC DNA]</scope>
    <source>
        <strain evidence="2 3">CcD93</strain>
    </source>
</reference>
<evidence type="ECO:0000256" key="1">
    <source>
        <dbReference type="SAM" id="Phobius"/>
    </source>
</evidence>
<gene>
    <name evidence="2" type="ORF">CCAND93_90039</name>
</gene>
<keyword evidence="1" id="KW-0812">Transmembrane</keyword>
<evidence type="ECO:0000313" key="2">
    <source>
        <dbReference type="EMBL" id="CEN54455.1"/>
    </source>
</evidence>
<proteinExistence type="predicted"/>
<dbReference type="AlphaFoldDB" id="A0A0B7IRJ4"/>
<keyword evidence="1" id="KW-1133">Transmembrane helix</keyword>
<name>A0A0B7IRJ4_9FLAO</name>
<dbReference type="Proteomes" id="UP000038200">
    <property type="component" value="Unassembled WGS sequence"/>
</dbReference>
<organism evidence="2 3">
    <name type="scientific">Capnocytophaga canis</name>
    <dbReference type="NCBI Taxonomy" id="1848903"/>
    <lineage>
        <taxon>Bacteria</taxon>
        <taxon>Pseudomonadati</taxon>
        <taxon>Bacteroidota</taxon>
        <taxon>Flavobacteriia</taxon>
        <taxon>Flavobacteriales</taxon>
        <taxon>Flavobacteriaceae</taxon>
        <taxon>Capnocytophaga</taxon>
    </lineage>
</organism>
<keyword evidence="1" id="KW-0472">Membrane</keyword>
<accession>A0A0B7IRJ4</accession>
<protein>
    <submittedName>
        <fullName evidence="2">Uncharacterized protein</fullName>
    </submittedName>
</protein>
<dbReference type="EMBL" id="CDOL01000283">
    <property type="protein sequence ID" value="CEN54455.1"/>
    <property type="molecule type" value="Genomic_DNA"/>
</dbReference>
<sequence>MLNYAQTLRQLNEPIMFHILFLEDFELVFAIIVVVDLYAPRTTSFVHMLVVVKVMKFSDFPFEVRKDGVFPRFLHAGRKSNTQFRQQLMQEYKTVKK</sequence>
<evidence type="ECO:0000313" key="3">
    <source>
        <dbReference type="Proteomes" id="UP000038200"/>
    </source>
</evidence>
<feature type="transmembrane region" description="Helical" evidence="1">
    <location>
        <begin position="15"/>
        <end position="39"/>
    </location>
</feature>